<reference evidence="12" key="2">
    <citation type="journal article" date="2021" name="PeerJ">
        <title>Extensive microbial diversity within the chicken gut microbiome revealed by metagenomics and culture.</title>
        <authorList>
            <person name="Gilroy R."/>
            <person name="Ravi A."/>
            <person name="Getino M."/>
            <person name="Pursley I."/>
            <person name="Horton D.L."/>
            <person name="Alikhan N.F."/>
            <person name="Baker D."/>
            <person name="Gharbi K."/>
            <person name="Hall N."/>
            <person name="Watson M."/>
            <person name="Adriaenssens E.M."/>
            <person name="Foster-Nyarko E."/>
            <person name="Jarju S."/>
            <person name="Secka A."/>
            <person name="Antonio M."/>
            <person name="Oren A."/>
            <person name="Chaudhuri R.R."/>
            <person name="La Ragione R."/>
            <person name="Hildebrand F."/>
            <person name="Pallen M.J."/>
        </authorList>
    </citation>
    <scope>NUCLEOTIDE SEQUENCE</scope>
    <source>
        <strain evidence="12">3924</strain>
    </source>
</reference>
<evidence type="ECO:0000259" key="10">
    <source>
        <dbReference type="Pfam" id="PF02875"/>
    </source>
</evidence>
<comment type="caution">
    <text evidence="12">The sequence shown here is derived from an EMBL/GenBank/DDBJ whole genome shotgun (WGS) entry which is preliminary data.</text>
</comment>
<dbReference type="Gene3D" id="3.40.1190.10">
    <property type="entry name" value="Mur-like, catalytic domain"/>
    <property type="match status" value="1"/>
</dbReference>
<dbReference type="HAMAP" id="MF_00208">
    <property type="entry name" value="MurE"/>
    <property type="match status" value="1"/>
</dbReference>
<accession>A0A940DJ71</accession>
<keyword evidence="3 7" id="KW-0133">Cell shape</keyword>
<dbReference type="InterPro" id="IPR036565">
    <property type="entry name" value="Mur-like_cat_sf"/>
</dbReference>
<dbReference type="NCBIfam" id="NF001126">
    <property type="entry name" value="PRK00139.1-4"/>
    <property type="match status" value="1"/>
</dbReference>
<dbReference type="Pfam" id="PF08245">
    <property type="entry name" value="Mur_ligase_M"/>
    <property type="match status" value="1"/>
</dbReference>
<dbReference type="Pfam" id="PF02875">
    <property type="entry name" value="Mur_ligase_C"/>
    <property type="match status" value="1"/>
</dbReference>
<keyword evidence="5 7" id="KW-0131">Cell cycle</keyword>
<dbReference type="GO" id="GO:0009252">
    <property type="term" value="P:peptidoglycan biosynthetic process"/>
    <property type="evidence" value="ECO:0007669"/>
    <property type="project" value="UniProtKB-UniRule"/>
</dbReference>
<evidence type="ECO:0000256" key="6">
    <source>
        <dbReference type="ARBA" id="ARBA00023316"/>
    </source>
</evidence>
<dbReference type="InterPro" id="IPR013221">
    <property type="entry name" value="Mur_ligase_cen"/>
</dbReference>
<dbReference type="Proteomes" id="UP000712007">
    <property type="component" value="Unassembled WGS sequence"/>
</dbReference>
<dbReference type="EMBL" id="JADIMV010000044">
    <property type="protein sequence ID" value="MBO8439476.1"/>
    <property type="molecule type" value="Genomic_DNA"/>
</dbReference>
<evidence type="ECO:0000256" key="2">
    <source>
        <dbReference type="ARBA" id="ARBA00022618"/>
    </source>
</evidence>
<evidence type="ECO:0000256" key="1">
    <source>
        <dbReference type="ARBA" id="ARBA00005898"/>
    </source>
</evidence>
<dbReference type="Pfam" id="PF01225">
    <property type="entry name" value="Mur_ligase"/>
    <property type="match status" value="1"/>
</dbReference>
<evidence type="ECO:0000259" key="9">
    <source>
        <dbReference type="Pfam" id="PF01225"/>
    </source>
</evidence>
<evidence type="ECO:0000256" key="3">
    <source>
        <dbReference type="ARBA" id="ARBA00022960"/>
    </source>
</evidence>
<comment type="similarity">
    <text evidence="1 7">Belongs to the MurCDEF family. MurE subfamily.</text>
</comment>
<dbReference type="GO" id="GO:0005524">
    <property type="term" value="F:ATP binding"/>
    <property type="evidence" value="ECO:0007669"/>
    <property type="project" value="UniProtKB-UniRule"/>
</dbReference>
<dbReference type="InterPro" id="IPR004101">
    <property type="entry name" value="Mur_ligase_C"/>
</dbReference>
<feature type="binding site" evidence="7">
    <location>
        <position position="453"/>
    </location>
    <ligand>
        <name>meso-2,6-diaminopimelate</name>
        <dbReference type="ChEBI" id="CHEBI:57791"/>
    </ligand>
</feature>
<dbReference type="AlphaFoldDB" id="A0A940DJ71"/>
<feature type="binding site" evidence="7">
    <location>
        <begin position="400"/>
        <end position="403"/>
    </location>
    <ligand>
        <name>meso-2,6-diaminopimelate</name>
        <dbReference type="ChEBI" id="CHEBI:57791"/>
    </ligand>
</feature>
<dbReference type="InterPro" id="IPR036615">
    <property type="entry name" value="Mur_ligase_C_dom_sf"/>
</dbReference>
<evidence type="ECO:0000313" key="12">
    <source>
        <dbReference type="EMBL" id="MBO8439476.1"/>
    </source>
</evidence>
<feature type="modified residue" description="N6-carboxylysine" evidence="7">
    <location>
        <position position="218"/>
    </location>
</feature>
<evidence type="ECO:0000259" key="11">
    <source>
        <dbReference type="Pfam" id="PF08245"/>
    </source>
</evidence>
<organism evidence="12 13">
    <name type="scientific">Candidatus Aphodosoma intestinipullorum</name>
    <dbReference type="NCBI Taxonomy" id="2840674"/>
    <lineage>
        <taxon>Bacteria</taxon>
        <taxon>Pseudomonadati</taxon>
        <taxon>Bacteroidota</taxon>
        <taxon>Bacteroidia</taxon>
        <taxon>Bacteroidales</taxon>
        <taxon>Candidatus Aphodosoma</taxon>
    </lineage>
</organism>
<name>A0A940DJ71_9BACT</name>
<feature type="binding site" evidence="7">
    <location>
        <begin position="109"/>
        <end position="115"/>
    </location>
    <ligand>
        <name>ATP</name>
        <dbReference type="ChEBI" id="CHEBI:30616"/>
    </ligand>
</feature>
<dbReference type="InterPro" id="IPR005761">
    <property type="entry name" value="UDP-N-AcMur-Glu-dNH2Pim_ligase"/>
</dbReference>
<keyword evidence="7 12" id="KW-0436">Ligase</keyword>
<dbReference type="PANTHER" id="PTHR23135:SF4">
    <property type="entry name" value="UDP-N-ACETYLMURAMOYL-L-ALANYL-D-GLUTAMATE--2,6-DIAMINOPIMELATE LIGASE MURE HOMOLOG, CHLOROPLASTIC"/>
    <property type="match status" value="1"/>
</dbReference>
<dbReference type="GO" id="GO:0005737">
    <property type="term" value="C:cytoplasm"/>
    <property type="evidence" value="ECO:0007669"/>
    <property type="project" value="UniProtKB-SubCell"/>
</dbReference>
<comment type="function">
    <text evidence="7">Catalyzes the addition of meso-diaminopimelic acid to the nucleotide precursor UDP-N-acetylmuramoyl-L-alanyl-D-glutamate (UMAG) in the biosynthesis of bacterial cell-wall peptidoglycan.</text>
</comment>
<keyword evidence="7" id="KW-0963">Cytoplasm</keyword>
<dbReference type="SUPFAM" id="SSF53623">
    <property type="entry name" value="MurD-like peptide ligases, catalytic domain"/>
    <property type="match status" value="1"/>
</dbReference>
<evidence type="ECO:0000256" key="8">
    <source>
        <dbReference type="RuleBase" id="RU004135"/>
    </source>
</evidence>
<comment type="subcellular location">
    <subcellularLocation>
        <location evidence="7 8">Cytoplasm</location>
    </subcellularLocation>
</comment>
<dbReference type="SUPFAM" id="SSF63418">
    <property type="entry name" value="MurE/MurF N-terminal domain"/>
    <property type="match status" value="1"/>
</dbReference>
<comment type="pathway">
    <text evidence="7 8">Cell wall biogenesis; peptidoglycan biosynthesis.</text>
</comment>
<dbReference type="GO" id="GO:0000287">
    <property type="term" value="F:magnesium ion binding"/>
    <property type="evidence" value="ECO:0007669"/>
    <property type="project" value="UniProtKB-UniRule"/>
</dbReference>
<dbReference type="SUPFAM" id="SSF53244">
    <property type="entry name" value="MurD-like peptide ligases, peptide-binding domain"/>
    <property type="match status" value="1"/>
</dbReference>
<dbReference type="Gene3D" id="3.90.190.20">
    <property type="entry name" value="Mur ligase, C-terminal domain"/>
    <property type="match status" value="1"/>
</dbReference>
<dbReference type="GO" id="GO:0008360">
    <property type="term" value="P:regulation of cell shape"/>
    <property type="evidence" value="ECO:0007669"/>
    <property type="project" value="UniProtKB-KW"/>
</dbReference>
<evidence type="ECO:0000256" key="5">
    <source>
        <dbReference type="ARBA" id="ARBA00023306"/>
    </source>
</evidence>
<keyword evidence="4 7" id="KW-0573">Peptidoglycan synthesis</keyword>
<feature type="binding site" evidence="7">
    <location>
        <position position="186"/>
    </location>
    <ligand>
        <name>UDP-N-acetyl-alpha-D-muramoyl-L-alanyl-D-glutamate</name>
        <dbReference type="ChEBI" id="CHEBI:83900"/>
    </ligand>
</feature>
<dbReference type="NCBIfam" id="NF001124">
    <property type="entry name" value="PRK00139.1-2"/>
    <property type="match status" value="1"/>
</dbReference>
<keyword evidence="7" id="KW-0460">Magnesium</keyword>
<dbReference type="EC" id="6.3.2.13" evidence="7"/>
<dbReference type="InterPro" id="IPR035911">
    <property type="entry name" value="MurE/MurF_N"/>
</dbReference>
<feature type="binding site" evidence="7">
    <location>
        <begin position="151"/>
        <end position="152"/>
    </location>
    <ligand>
        <name>UDP-N-acetyl-alpha-D-muramoyl-L-alanyl-D-glutamate</name>
        <dbReference type="ChEBI" id="CHEBI:83900"/>
    </ligand>
</feature>
<feature type="domain" description="Mur ligase C-terminal" evidence="10">
    <location>
        <begin position="325"/>
        <end position="455"/>
    </location>
</feature>
<keyword evidence="6 7" id="KW-0961">Cell wall biogenesis/degradation</keyword>
<evidence type="ECO:0000313" key="13">
    <source>
        <dbReference type="Proteomes" id="UP000712007"/>
    </source>
</evidence>
<dbReference type="GO" id="GO:0051301">
    <property type="term" value="P:cell division"/>
    <property type="evidence" value="ECO:0007669"/>
    <property type="project" value="UniProtKB-KW"/>
</dbReference>
<dbReference type="InterPro" id="IPR000713">
    <property type="entry name" value="Mur_ligase_N"/>
</dbReference>
<proteinExistence type="inferred from homology"/>
<dbReference type="Gene3D" id="3.40.1390.10">
    <property type="entry name" value="MurE/MurF, N-terminal domain"/>
    <property type="match status" value="1"/>
</dbReference>
<dbReference type="GO" id="GO:0071555">
    <property type="term" value="P:cell wall organization"/>
    <property type="evidence" value="ECO:0007669"/>
    <property type="project" value="UniProtKB-KW"/>
</dbReference>
<feature type="domain" description="Mur ligase N-terminal catalytic" evidence="9">
    <location>
        <begin position="20"/>
        <end position="95"/>
    </location>
</feature>
<comment type="catalytic activity">
    <reaction evidence="7">
        <text>UDP-N-acetyl-alpha-D-muramoyl-L-alanyl-D-glutamate + meso-2,6-diaminopimelate + ATP = UDP-N-acetyl-alpha-D-muramoyl-L-alanyl-gamma-D-glutamyl-meso-2,6-diaminopimelate + ADP + phosphate + H(+)</text>
        <dbReference type="Rhea" id="RHEA:23676"/>
        <dbReference type="ChEBI" id="CHEBI:15378"/>
        <dbReference type="ChEBI" id="CHEBI:30616"/>
        <dbReference type="ChEBI" id="CHEBI:43474"/>
        <dbReference type="ChEBI" id="CHEBI:57791"/>
        <dbReference type="ChEBI" id="CHEBI:83900"/>
        <dbReference type="ChEBI" id="CHEBI:83905"/>
        <dbReference type="ChEBI" id="CHEBI:456216"/>
        <dbReference type="EC" id="6.3.2.13"/>
    </reaction>
</comment>
<feature type="domain" description="Mur ligase central" evidence="11">
    <location>
        <begin position="107"/>
        <end position="302"/>
    </location>
</feature>
<comment type="cofactor">
    <cofactor evidence="7">
        <name>Mg(2+)</name>
        <dbReference type="ChEBI" id="CHEBI:18420"/>
    </cofactor>
</comment>
<protein>
    <recommendedName>
        <fullName evidence="7">UDP-N-acetylmuramoyl-L-alanyl-D-glutamate--2,6-diaminopimelate ligase</fullName>
        <ecNumber evidence="7">6.3.2.13</ecNumber>
    </recommendedName>
    <alternativeName>
        <fullName evidence="7">Meso-A2pm-adding enzyme</fullName>
    </alternativeName>
    <alternativeName>
        <fullName evidence="7">Meso-diaminopimelate-adding enzyme</fullName>
    </alternativeName>
    <alternativeName>
        <fullName evidence="7">UDP-MurNAc-L-Ala-D-Glu:meso-diaminopimelate ligase</fullName>
    </alternativeName>
    <alternativeName>
        <fullName evidence="7">UDP-MurNAc-tripeptide synthetase</fullName>
    </alternativeName>
    <alternativeName>
        <fullName evidence="7">UDP-N-acetylmuramyl-tripeptide synthetase</fullName>
    </alternativeName>
</protein>
<feature type="binding site" evidence="7">
    <location>
        <position position="28"/>
    </location>
    <ligand>
        <name>UDP-N-acetyl-alpha-D-muramoyl-L-alanyl-D-glutamate</name>
        <dbReference type="ChEBI" id="CHEBI:83900"/>
    </ligand>
</feature>
<evidence type="ECO:0000256" key="7">
    <source>
        <dbReference type="HAMAP-Rule" id="MF_00208"/>
    </source>
</evidence>
<feature type="short sequence motif" description="Meso-diaminopimelate recognition motif" evidence="7">
    <location>
        <begin position="400"/>
        <end position="403"/>
    </location>
</feature>
<keyword evidence="7" id="KW-0067">ATP-binding</keyword>
<dbReference type="PANTHER" id="PTHR23135">
    <property type="entry name" value="MUR LIGASE FAMILY MEMBER"/>
    <property type="match status" value="1"/>
</dbReference>
<feature type="binding site" evidence="7">
    <location>
        <position position="178"/>
    </location>
    <ligand>
        <name>UDP-N-acetyl-alpha-D-muramoyl-L-alanyl-D-glutamate</name>
        <dbReference type="ChEBI" id="CHEBI:83900"/>
    </ligand>
</feature>
<keyword evidence="7" id="KW-0547">Nucleotide-binding</keyword>
<comment type="caution">
    <text evidence="7">Lacks conserved residue(s) required for the propagation of feature annotation.</text>
</comment>
<keyword evidence="2 7" id="KW-0132">Cell division</keyword>
<dbReference type="GO" id="GO:0008765">
    <property type="term" value="F:UDP-N-acetylmuramoylalanyl-D-glutamate-2,6-diaminopimelate ligase activity"/>
    <property type="evidence" value="ECO:0007669"/>
    <property type="project" value="UniProtKB-UniRule"/>
</dbReference>
<feature type="binding site" evidence="7">
    <location>
        <position position="376"/>
    </location>
    <ligand>
        <name>meso-2,6-diaminopimelate</name>
        <dbReference type="ChEBI" id="CHEBI:57791"/>
    </ligand>
</feature>
<sequence>MQLSEILSGVACTGCAAEVEIKKITFDSRTVEAGDMFVAMRGTAVDGHHYIQSAVEKGAAAVVCEEMPAGLADGVAVIKVADSAAALGTMAANYYGNPSRNLTLVGVTGTNGKTTVATLLYRLFMKSGYKAGLLSTVCNYVGERAVPSTHTTPDAIHLNGLLAEMVEEGCEYAFMEVSSHSVAQHRIDGLHFAGGIFTNLTRDHLDYHKTFDNYLKAKKGFFDMLPKEAFALTNADDRNGAVMLQNCTARKYAYSVRGMADFKTRIVEDSFEGLTLEVDGTEVTLPFVGRFNAYNLTAVYGAAVLLGMERQEVLRVLSSLTPVSGRFEALYAPAGYIAIVDYAHTPDALNNVLSTINEVRGGRGTLITVVGCGGNRDKGKRPMMAREATAASDRVILTSDNPRDEEPQAILDDMTAGLDPVERRKCLVIADRREAIRTACAMAQKGDVILVAGKGHEDYQIVKGVKHHFDDKEVLRECF</sequence>
<dbReference type="NCBIfam" id="TIGR01085">
    <property type="entry name" value="murE"/>
    <property type="match status" value="1"/>
</dbReference>
<comment type="PTM">
    <text evidence="7">Carboxylation is probably crucial for Mg(2+) binding and, consequently, for the gamma-phosphate positioning of ATP.</text>
</comment>
<gene>
    <name evidence="7" type="primary">murE</name>
    <name evidence="12" type="ORF">IAC51_02380</name>
</gene>
<feature type="binding site" evidence="7">
    <location>
        <position position="184"/>
    </location>
    <ligand>
        <name>UDP-N-acetyl-alpha-D-muramoyl-L-alanyl-D-glutamate</name>
        <dbReference type="ChEBI" id="CHEBI:83900"/>
    </ligand>
</feature>
<reference evidence="12" key="1">
    <citation type="submission" date="2020-10" db="EMBL/GenBank/DDBJ databases">
        <authorList>
            <person name="Gilroy R."/>
        </authorList>
    </citation>
    <scope>NUCLEOTIDE SEQUENCE</scope>
    <source>
        <strain evidence="12">3924</strain>
    </source>
</reference>
<evidence type="ECO:0000256" key="4">
    <source>
        <dbReference type="ARBA" id="ARBA00022984"/>
    </source>
</evidence>
<feature type="binding site" evidence="7">
    <location>
        <position position="457"/>
    </location>
    <ligand>
        <name>meso-2,6-diaminopimelate</name>
        <dbReference type="ChEBI" id="CHEBI:57791"/>
    </ligand>
</feature>